<feature type="signal peptide" evidence="2">
    <location>
        <begin position="1"/>
        <end position="25"/>
    </location>
</feature>
<accession>A0A166HMQ1</accession>
<name>A0A166HMQ1_9AGAM</name>
<dbReference type="Proteomes" id="UP000076532">
    <property type="component" value="Unassembled WGS sequence"/>
</dbReference>
<sequence>MRSFSSFAILILAAICAVAPTPAAAIAVPNTNAARMTDVPPPTSPILKSRGSSTLDAPQAKRSDNQACVAFTAACEGPYDSRCCQGAVCTLCQNGDDPNSPVYRCLN</sequence>
<proteinExistence type="predicted"/>
<keyword evidence="2" id="KW-0732">Signal</keyword>
<evidence type="ECO:0000313" key="3">
    <source>
        <dbReference type="EMBL" id="KZP19028.1"/>
    </source>
</evidence>
<feature type="chain" id="PRO_5007874731" evidence="2">
    <location>
        <begin position="26"/>
        <end position="107"/>
    </location>
</feature>
<organism evidence="3 4">
    <name type="scientific">Athelia psychrophila</name>
    <dbReference type="NCBI Taxonomy" id="1759441"/>
    <lineage>
        <taxon>Eukaryota</taxon>
        <taxon>Fungi</taxon>
        <taxon>Dikarya</taxon>
        <taxon>Basidiomycota</taxon>
        <taxon>Agaricomycotina</taxon>
        <taxon>Agaricomycetes</taxon>
        <taxon>Agaricomycetidae</taxon>
        <taxon>Atheliales</taxon>
        <taxon>Atheliaceae</taxon>
        <taxon>Athelia</taxon>
    </lineage>
</organism>
<dbReference type="EMBL" id="KV417567">
    <property type="protein sequence ID" value="KZP19028.1"/>
    <property type="molecule type" value="Genomic_DNA"/>
</dbReference>
<gene>
    <name evidence="3" type="ORF">FIBSPDRAFT_1045782</name>
</gene>
<evidence type="ECO:0000256" key="2">
    <source>
        <dbReference type="SAM" id="SignalP"/>
    </source>
</evidence>
<reference evidence="3 4" key="1">
    <citation type="journal article" date="2016" name="Mol. Biol. Evol.">
        <title>Comparative Genomics of Early-Diverging Mushroom-Forming Fungi Provides Insights into the Origins of Lignocellulose Decay Capabilities.</title>
        <authorList>
            <person name="Nagy L.G."/>
            <person name="Riley R."/>
            <person name="Tritt A."/>
            <person name="Adam C."/>
            <person name="Daum C."/>
            <person name="Floudas D."/>
            <person name="Sun H."/>
            <person name="Yadav J.S."/>
            <person name="Pangilinan J."/>
            <person name="Larsson K.H."/>
            <person name="Matsuura K."/>
            <person name="Barry K."/>
            <person name="Labutti K."/>
            <person name="Kuo R."/>
            <person name="Ohm R.A."/>
            <person name="Bhattacharya S.S."/>
            <person name="Shirouzu T."/>
            <person name="Yoshinaga Y."/>
            <person name="Martin F.M."/>
            <person name="Grigoriev I.V."/>
            <person name="Hibbett D.S."/>
        </authorList>
    </citation>
    <scope>NUCLEOTIDE SEQUENCE [LARGE SCALE GENOMIC DNA]</scope>
    <source>
        <strain evidence="3 4">CBS 109695</strain>
    </source>
</reference>
<feature type="region of interest" description="Disordered" evidence="1">
    <location>
        <begin position="34"/>
        <end position="62"/>
    </location>
</feature>
<protein>
    <submittedName>
        <fullName evidence="3">Uncharacterized protein</fullName>
    </submittedName>
</protein>
<evidence type="ECO:0000256" key="1">
    <source>
        <dbReference type="SAM" id="MobiDB-lite"/>
    </source>
</evidence>
<keyword evidence="4" id="KW-1185">Reference proteome</keyword>
<dbReference type="AlphaFoldDB" id="A0A166HMQ1"/>
<evidence type="ECO:0000313" key="4">
    <source>
        <dbReference type="Proteomes" id="UP000076532"/>
    </source>
</evidence>